<dbReference type="AlphaFoldDB" id="A0AAD9J8C1"/>
<accession>A0AAD9J8C1</accession>
<keyword evidence="1" id="KW-0812">Transmembrane</keyword>
<sequence>MENSQSCQSVFVTAAVSAAVIGRLCATVFIGLQRINTFDTAKMAGKCSRQLLEHLFSIATLAVLLSTDEAPLTRALICIMSIDHHLCYFGFLVQKYSQWRSDKSIKRLKVIQCFLTMSCRGAVPLVSLIVSVSFFDADMLAMKLQSVIVFAACAFVYLFYNSWLIVTSTREVWFLYSRRTNDEVDKPTWVNRRANNELFPESKISPLQYLKNEFKPSKGDFHTKCNANKRFQQIRQFSSSSKRIPIKRIKGACNCRSASLSASEYQIPALAQPTTHNIAQLKPPTFRQSVLADLKDVEISNGTKRINGHLAKKSNHILDTIREETENLPVISTRK</sequence>
<evidence type="ECO:0000256" key="1">
    <source>
        <dbReference type="SAM" id="Phobius"/>
    </source>
</evidence>
<evidence type="ECO:0000313" key="3">
    <source>
        <dbReference type="Proteomes" id="UP001208570"/>
    </source>
</evidence>
<organism evidence="2 3">
    <name type="scientific">Paralvinella palmiformis</name>
    <dbReference type="NCBI Taxonomy" id="53620"/>
    <lineage>
        <taxon>Eukaryota</taxon>
        <taxon>Metazoa</taxon>
        <taxon>Spiralia</taxon>
        <taxon>Lophotrochozoa</taxon>
        <taxon>Annelida</taxon>
        <taxon>Polychaeta</taxon>
        <taxon>Sedentaria</taxon>
        <taxon>Canalipalpata</taxon>
        <taxon>Terebellida</taxon>
        <taxon>Terebelliformia</taxon>
        <taxon>Alvinellidae</taxon>
        <taxon>Paralvinella</taxon>
    </lineage>
</organism>
<keyword evidence="3" id="KW-1185">Reference proteome</keyword>
<reference evidence="2" key="1">
    <citation type="journal article" date="2023" name="Mol. Biol. Evol.">
        <title>Third-Generation Sequencing Reveals the Adaptive Role of the Epigenome in Three Deep-Sea Polychaetes.</title>
        <authorList>
            <person name="Perez M."/>
            <person name="Aroh O."/>
            <person name="Sun Y."/>
            <person name="Lan Y."/>
            <person name="Juniper S.K."/>
            <person name="Young C.R."/>
            <person name="Angers B."/>
            <person name="Qian P.Y."/>
        </authorList>
    </citation>
    <scope>NUCLEOTIDE SEQUENCE</scope>
    <source>
        <strain evidence="2">P08H-3</strain>
    </source>
</reference>
<keyword evidence="1" id="KW-0472">Membrane</keyword>
<feature type="transmembrane region" description="Helical" evidence="1">
    <location>
        <begin position="147"/>
        <end position="166"/>
    </location>
</feature>
<feature type="transmembrane region" description="Helical" evidence="1">
    <location>
        <begin position="114"/>
        <end position="135"/>
    </location>
</feature>
<comment type="caution">
    <text evidence="2">The sequence shown here is derived from an EMBL/GenBank/DDBJ whole genome shotgun (WGS) entry which is preliminary data.</text>
</comment>
<dbReference type="EMBL" id="JAODUP010000517">
    <property type="protein sequence ID" value="KAK2148082.1"/>
    <property type="molecule type" value="Genomic_DNA"/>
</dbReference>
<dbReference type="Proteomes" id="UP001208570">
    <property type="component" value="Unassembled WGS sequence"/>
</dbReference>
<name>A0AAD9J8C1_9ANNE</name>
<protein>
    <submittedName>
        <fullName evidence="2">Uncharacterized protein</fullName>
    </submittedName>
</protein>
<proteinExistence type="predicted"/>
<gene>
    <name evidence="2" type="ORF">LSH36_517g02018</name>
</gene>
<keyword evidence="1" id="KW-1133">Transmembrane helix</keyword>
<evidence type="ECO:0000313" key="2">
    <source>
        <dbReference type="EMBL" id="KAK2148082.1"/>
    </source>
</evidence>
<feature type="transmembrane region" description="Helical" evidence="1">
    <location>
        <begin position="12"/>
        <end position="30"/>
    </location>
</feature>